<evidence type="ECO:0000313" key="2">
    <source>
        <dbReference type="EMBL" id="GGN78111.1"/>
    </source>
</evidence>
<dbReference type="Proteomes" id="UP000626982">
    <property type="component" value="Unassembled WGS sequence"/>
</dbReference>
<accession>A0ABQ2KD90</accession>
<dbReference type="EMBL" id="BMLM01000001">
    <property type="protein sequence ID" value="GGN78111.1"/>
    <property type="molecule type" value="Genomic_DNA"/>
</dbReference>
<evidence type="ECO:0008006" key="4">
    <source>
        <dbReference type="Google" id="ProtNLM"/>
    </source>
</evidence>
<gene>
    <name evidence="2" type="ORF">GCM10010968_03530</name>
</gene>
<evidence type="ECO:0000313" key="3">
    <source>
        <dbReference type="Proteomes" id="UP000626982"/>
    </source>
</evidence>
<sequence length="327" mass="34180">MNAPARLSLYGLGLLAAFGAAFVVAGAVVPESAVEARAAAEEQGGHGGHAETAPEGEAASAALPGLSLEADGYLLSPVAAPAATDEDGELSFQVLDPEGEPVTEYTEEHEKDLHLIVVREDGSEFRHVHPELDAEGTWSIPWTWEEAGTYRVFADFTPAAQEDGITLTRSISVPGEVEAVALGDEVRESRAGDFDVRLEGDLVAGGSSTLTVEVSRDGESVTELEPYLGAFGHLVALRDGDLAYLHVHPEGAEPEAGQESGPTVEFATEAPTPGRYLLYFDFQVDGEVQTASFVVTTDGTAAPAQSAPATEGSPSESPADDGHDDDH</sequence>
<keyword evidence="3" id="KW-1185">Reference proteome</keyword>
<name>A0ABQ2KD90_9MICO</name>
<comment type="caution">
    <text evidence="2">The sequence shown here is derived from an EMBL/GenBank/DDBJ whole genome shotgun (WGS) entry which is preliminary data.</text>
</comment>
<protein>
    <recommendedName>
        <fullName evidence="4">Heavy-metal-associated domain-containing protein</fullName>
    </recommendedName>
</protein>
<feature type="region of interest" description="Disordered" evidence="1">
    <location>
        <begin position="39"/>
        <end position="58"/>
    </location>
</feature>
<feature type="region of interest" description="Disordered" evidence="1">
    <location>
        <begin position="299"/>
        <end position="327"/>
    </location>
</feature>
<organism evidence="2 3">
    <name type="scientific">Agrococcus terreus</name>
    <dbReference type="NCBI Taxonomy" id="574649"/>
    <lineage>
        <taxon>Bacteria</taxon>
        <taxon>Bacillati</taxon>
        <taxon>Actinomycetota</taxon>
        <taxon>Actinomycetes</taxon>
        <taxon>Micrococcales</taxon>
        <taxon>Microbacteriaceae</taxon>
        <taxon>Agrococcus</taxon>
    </lineage>
</organism>
<proteinExistence type="predicted"/>
<dbReference type="RefSeq" id="WP_188715400.1">
    <property type="nucleotide sequence ID" value="NZ_BAABBD010000001.1"/>
</dbReference>
<reference evidence="3" key="1">
    <citation type="journal article" date="2019" name="Int. J. Syst. Evol. Microbiol.">
        <title>The Global Catalogue of Microorganisms (GCM) 10K type strain sequencing project: providing services to taxonomists for standard genome sequencing and annotation.</title>
        <authorList>
            <consortium name="The Broad Institute Genomics Platform"/>
            <consortium name="The Broad Institute Genome Sequencing Center for Infectious Disease"/>
            <person name="Wu L."/>
            <person name="Ma J."/>
        </authorList>
    </citation>
    <scope>NUCLEOTIDE SEQUENCE [LARGE SCALE GENOMIC DNA]</scope>
    <source>
        <strain evidence="3">CGMCC 1.6960</strain>
    </source>
</reference>
<evidence type="ECO:0000256" key="1">
    <source>
        <dbReference type="SAM" id="MobiDB-lite"/>
    </source>
</evidence>